<feature type="transmembrane region" description="Helical" evidence="5">
    <location>
        <begin position="415"/>
        <end position="435"/>
    </location>
</feature>
<dbReference type="RefSeq" id="WP_109789752.1">
    <property type="nucleotide sequence ID" value="NZ_BLKS01000001.1"/>
</dbReference>
<dbReference type="PANTHER" id="PTHR42749:SF1">
    <property type="entry name" value="CELL SHAPE-DETERMINING PROTEIN MREB"/>
    <property type="match status" value="1"/>
</dbReference>
<feature type="compositionally biased region" description="Pro residues" evidence="4">
    <location>
        <begin position="496"/>
        <end position="536"/>
    </location>
</feature>
<dbReference type="Gene3D" id="3.90.640.10">
    <property type="entry name" value="Actin, Chain A, domain 4"/>
    <property type="match status" value="1"/>
</dbReference>
<dbReference type="SUPFAM" id="SSF53067">
    <property type="entry name" value="Actin-like ATPase domain"/>
    <property type="match status" value="1"/>
</dbReference>
<feature type="compositionally biased region" description="Polar residues" evidence="4">
    <location>
        <begin position="442"/>
        <end position="452"/>
    </location>
</feature>
<dbReference type="EMBL" id="BLKS01000001">
    <property type="protein sequence ID" value="GFG52920.1"/>
    <property type="molecule type" value="Genomic_DNA"/>
</dbReference>
<keyword evidence="1" id="KW-0547">Nucleotide-binding</keyword>
<organism evidence="6 7">
    <name type="scientific">Mycolicibacterium agri</name>
    <name type="common">Mycobacterium agri</name>
    <dbReference type="NCBI Taxonomy" id="36811"/>
    <lineage>
        <taxon>Bacteria</taxon>
        <taxon>Bacillati</taxon>
        <taxon>Actinomycetota</taxon>
        <taxon>Actinomycetes</taxon>
        <taxon>Mycobacteriales</taxon>
        <taxon>Mycobacteriaceae</taxon>
        <taxon>Mycolicibacterium</taxon>
    </lineage>
</organism>
<dbReference type="InterPro" id="IPR013126">
    <property type="entry name" value="Hsp_70_fam"/>
</dbReference>
<accession>A0A7I9W5S8</accession>
<dbReference type="Pfam" id="PF00012">
    <property type="entry name" value="HSP70"/>
    <property type="match status" value="1"/>
</dbReference>
<feature type="compositionally biased region" description="Gly residues" evidence="4">
    <location>
        <begin position="576"/>
        <end position="596"/>
    </location>
</feature>
<keyword evidence="5" id="KW-1133">Transmembrane helix</keyword>
<dbReference type="GO" id="GO:0140662">
    <property type="term" value="F:ATP-dependent protein folding chaperone"/>
    <property type="evidence" value="ECO:0007669"/>
    <property type="project" value="InterPro"/>
</dbReference>
<keyword evidence="5" id="KW-0812">Transmembrane</keyword>
<evidence type="ECO:0000256" key="4">
    <source>
        <dbReference type="SAM" id="MobiDB-lite"/>
    </source>
</evidence>
<dbReference type="InterPro" id="IPR043129">
    <property type="entry name" value="ATPase_NBD"/>
</dbReference>
<evidence type="ECO:0008006" key="8">
    <source>
        <dbReference type="Google" id="ProtNLM"/>
    </source>
</evidence>
<keyword evidence="2" id="KW-0067">ATP-binding</keyword>
<feature type="compositionally biased region" description="Low complexity" evidence="4">
    <location>
        <begin position="460"/>
        <end position="469"/>
    </location>
</feature>
<sequence length="617" mass="61726">MSNPHGGAANSLGLTVGATNLAGAGSGQRPVVRPATVTVDRGLVLTGFVDRVGDPVPMVTEDGNRHRPEVLLVEALDGLARSTANTAPVSQVGVTVPAHWRAPMVEALRAALSRKPGLARAALTTDAAAAVTALRANPGLPSSGVIAVCDFGGSGTSITLLDADAQDAPIGDTVRIADFSGDQIDQAMLTKVVAEIFEATDADPSGTAMVGSLRRLRDECRRAKERLSDETATAVIVDLPGVDTTVRVTRTELEQSIAGPLDEFLAALGDSLDRNRVSLADISAVATIGGGARIPLITQRLSEHLRTSVVTTPQPQLTAAEGAALIADRSRYVDTATAISPAAPMTATAAAVAFDTDEPSPTVGALAWSEVEDDPFDAIHFAEHVPGDIDVESRPQVHFADNQWEEAPPPKRRGAVVVFALSAAAAVVAAVVFGLTTLTRDSQTVPAGTESSIAPPPAPAANAPAAEAPAPAPAPVVTTVVSRPQPRVVLRQQPAAPAPAHPAPAAPAPAPAPTPENPAPQNPAPQNPAPETPGTPDPGTGTPPIDPGPGDGGTSTPPIDPGTGGGGTGTPPIDPGTGGGGGTDTGTGGGEMGTGTGTDSATGTDAGAVTGDAAKTP</sequence>
<evidence type="ECO:0000313" key="7">
    <source>
        <dbReference type="Proteomes" id="UP000465302"/>
    </source>
</evidence>
<feature type="compositionally biased region" description="Low complexity" evidence="4">
    <location>
        <begin position="597"/>
        <end position="617"/>
    </location>
</feature>
<feature type="region of interest" description="Disordered" evidence="4">
    <location>
        <begin position="442"/>
        <end position="471"/>
    </location>
</feature>
<protein>
    <recommendedName>
        <fullName evidence="8">Molecular chaperone</fullName>
    </recommendedName>
</protein>
<comment type="caution">
    <text evidence="6">The sequence shown here is derived from an EMBL/GenBank/DDBJ whole genome shotgun (WGS) entry which is preliminary data.</text>
</comment>
<dbReference type="Proteomes" id="UP000465302">
    <property type="component" value="Unassembled WGS sequence"/>
</dbReference>
<dbReference type="Gene3D" id="3.30.420.40">
    <property type="match status" value="2"/>
</dbReference>
<evidence type="ECO:0000256" key="1">
    <source>
        <dbReference type="ARBA" id="ARBA00022741"/>
    </source>
</evidence>
<feature type="region of interest" description="Disordered" evidence="4">
    <location>
        <begin position="493"/>
        <end position="617"/>
    </location>
</feature>
<evidence type="ECO:0000256" key="2">
    <source>
        <dbReference type="ARBA" id="ARBA00022840"/>
    </source>
</evidence>
<evidence type="ECO:0000256" key="5">
    <source>
        <dbReference type="SAM" id="Phobius"/>
    </source>
</evidence>
<dbReference type="GO" id="GO:0005524">
    <property type="term" value="F:ATP binding"/>
    <property type="evidence" value="ECO:0007669"/>
    <property type="project" value="UniProtKB-KW"/>
</dbReference>
<keyword evidence="5" id="KW-0472">Membrane</keyword>
<proteinExistence type="predicted"/>
<reference evidence="6 7" key="1">
    <citation type="journal article" date="2019" name="Emerg. Microbes Infect.">
        <title>Comprehensive subspecies identification of 175 nontuberculous mycobacteria species based on 7547 genomic profiles.</title>
        <authorList>
            <person name="Matsumoto Y."/>
            <person name="Kinjo T."/>
            <person name="Motooka D."/>
            <person name="Nabeya D."/>
            <person name="Jung N."/>
            <person name="Uechi K."/>
            <person name="Horii T."/>
            <person name="Iida T."/>
            <person name="Fujita J."/>
            <person name="Nakamura S."/>
        </authorList>
    </citation>
    <scope>NUCLEOTIDE SEQUENCE [LARGE SCALE GENOMIC DNA]</scope>
    <source>
        <strain evidence="6 7">JCM 6377</strain>
    </source>
</reference>
<gene>
    <name evidence="6" type="ORF">MAGR_43610</name>
</gene>
<evidence type="ECO:0000313" key="6">
    <source>
        <dbReference type="EMBL" id="GFG52920.1"/>
    </source>
</evidence>
<dbReference type="PANTHER" id="PTHR42749">
    <property type="entry name" value="CELL SHAPE-DETERMINING PROTEIN MREB"/>
    <property type="match status" value="1"/>
</dbReference>
<keyword evidence="3" id="KW-0143">Chaperone</keyword>
<name>A0A7I9W5S8_MYCAG</name>
<evidence type="ECO:0000256" key="3">
    <source>
        <dbReference type="ARBA" id="ARBA00023186"/>
    </source>
</evidence>
<dbReference type="AlphaFoldDB" id="A0A7I9W5S8"/>